<name>A0A9W4R0W2_PSEHA</name>
<dbReference type="EMBL" id="CAMAPB010000039">
    <property type="protein sequence ID" value="CAH9061954.1"/>
    <property type="molecule type" value="Genomic_DNA"/>
</dbReference>
<dbReference type="PROSITE" id="PS51257">
    <property type="entry name" value="PROKAR_LIPOPROTEIN"/>
    <property type="match status" value="1"/>
</dbReference>
<keyword evidence="1" id="KW-1133">Transmembrane helix</keyword>
<gene>
    <name evidence="2" type="ORF">PSEHALCIP103_02599</name>
</gene>
<evidence type="ECO:0000256" key="1">
    <source>
        <dbReference type="SAM" id="Phobius"/>
    </source>
</evidence>
<dbReference type="AlphaFoldDB" id="A0A9W4R0W2"/>
<feature type="transmembrane region" description="Helical" evidence="1">
    <location>
        <begin position="32"/>
        <end position="53"/>
    </location>
</feature>
<evidence type="ECO:0000313" key="2">
    <source>
        <dbReference type="EMBL" id="CAH9061954.1"/>
    </source>
</evidence>
<reference evidence="2" key="1">
    <citation type="submission" date="2022-07" db="EMBL/GenBank/DDBJ databases">
        <authorList>
            <person name="Criscuolo A."/>
        </authorList>
    </citation>
    <scope>NUCLEOTIDE SEQUENCE</scope>
    <source>
        <strain evidence="2">CIP103197</strain>
    </source>
</reference>
<keyword evidence="1" id="KW-0472">Membrane</keyword>
<accession>A0A9W4R0W2</accession>
<sequence>MHSINKKIAQVIALIGLVIIACGYFFSLGEFLWFKAGLVMWVVVFCSCCYRLTPLFKMRNPLRNFIQRDAQHLFVFSLTGLFDKKNGPHWLVISNIESIEIRNDELIVHSNNDRQLSVSIPGSQAQLHAYVSRILTATEKHTIVFR</sequence>
<protein>
    <submittedName>
        <fullName evidence="2">Uncharacterized protein</fullName>
    </submittedName>
</protein>
<proteinExistence type="predicted"/>
<comment type="caution">
    <text evidence="2">The sequence shown here is derived from an EMBL/GenBank/DDBJ whole genome shotgun (WGS) entry which is preliminary data.</text>
</comment>
<feature type="transmembrane region" description="Helical" evidence="1">
    <location>
        <begin position="7"/>
        <end position="26"/>
    </location>
</feature>
<dbReference type="RefSeq" id="WP_131691259.1">
    <property type="nucleotide sequence ID" value="NZ_CAMAPB010000039.1"/>
</dbReference>
<organism evidence="2 3">
    <name type="scientific">Pseudoalteromonas haloplanktis</name>
    <name type="common">Alteromonas haloplanktis</name>
    <dbReference type="NCBI Taxonomy" id="228"/>
    <lineage>
        <taxon>Bacteria</taxon>
        <taxon>Pseudomonadati</taxon>
        <taxon>Pseudomonadota</taxon>
        <taxon>Gammaproteobacteria</taxon>
        <taxon>Alteromonadales</taxon>
        <taxon>Pseudoalteromonadaceae</taxon>
        <taxon>Pseudoalteromonas</taxon>
    </lineage>
</organism>
<dbReference type="Proteomes" id="UP001152447">
    <property type="component" value="Unassembled WGS sequence"/>
</dbReference>
<keyword evidence="3" id="KW-1185">Reference proteome</keyword>
<evidence type="ECO:0000313" key="3">
    <source>
        <dbReference type="Proteomes" id="UP001152447"/>
    </source>
</evidence>
<keyword evidence="1" id="KW-0812">Transmembrane</keyword>